<feature type="domain" description="PPIase FKBP-type" evidence="7">
    <location>
        <begin position="187"/>
        <end position="284"/>
    </location>
</feature>
<feature type="domain" description="PPIase FKBP-type" evidence="7">
    <location>
        <begin position="72"/>
        <end position="159"/>
    </location>
</feature>
<protein>
    <recommendedName>
        <fullName evidence="2 5">peptidylprolyl isomerase</fullName>
        <ecNumber evidence="2 5">5.2.1.8</ecNumber>
    </recommendedName>
</protein>
<evidence type="ECO:0000313" key="9">
    <source>
        <dbReference type="Proteomes" id="UP000593560"/>
    </source>
</evidence>
<reference evidence="8 9" key="1">
    <citation type="journal article" date="2019" name="Genome Biol. Evol.">
        <title>Insights into the evolution of the New World diploid cottons (Gossypium, subgenus Houzingenia) based on genome sequencing.</title>
        <authorList>
            <person name="Grover C.E."/>
            <person name="Arick M.A. 2nd"/>
            <person name="Thrash A."/>
            <person name="Conover J.L."/>
            <person name="Sanders W.S."/>
            <person name="Peterson D.G."/>
            <person name="Frelichowski J.E."/>
            <person name="Scheffler J.A."/>
            <person name="Scheffler B.E."/>
            <person name="Wendel J.F."/>
        </authorList>
    </citation>
    <scope>NUCLEOTIDE SEQUENCE [LARGE SCALE GENOMIC DNA]</scope>
    <source>
        <strain evidence="8">0</strain>
        <tissue evidence="8">Leaf</tissue>
    </source>
</reference>
<dbReference type="PANTHER" id="PTHR10516:SF430">
    <property type="entry name" value="PEPTIDYLPROLYL ISOMERASE"/>
    <property type="match status" value="1"/>
</dbReference>
<comment type="caution">
    <text evidence="8">The sequence shown here is derived from an EMBL/GenBank/DDBJ whole genome shotgun (WGS) entry which is preliminary data.</text>
</comment>
<dbReference type="Gene3D" id="3.10.50.40">
    <property type="match status" value="3"/>
</dbReference>
<keyword evidence="9" id="KW-1185">Reference proteome</keyword>
<feature type="non-terminal residue" evidence="8">
    <location>
        <position position="1"/>
    </location>
</feature>
<sequence>MEVEKGKGTDVSDVQGEDDLDEEPGEEIESAPPLKVGEERELGNSGIKKKLLNNGIHWETPEFGDEVTVNSDRNYAVHFVGTLLNGIKFCSTRDNGEPMTFKLGEGKVAKGLDNGITTMKKGERVLFTLPPDFGYGAEGRDGVPPDSIVQFDVELLSWITVVDICKDGGIIKKITEKGERNERPSDLDEVLVKYQVALADGTIVAKTPEEGYEFYVKDGHLFPALTKAIVTMKRGEKVKLIVQPNVLSSMPDAFGDKGKEATDGFPSIPPNSVLNVELELVSFKPVIDVTGDSKVFKKILKEGEGALVANEGAAVWNGISTGLYLKGVRYVNISYIAWLEDGTVFERKGVDGGQPLEFITDEEQVIPGLDRAAATMKKGEQALLTVSPEYGFGSVVAERDLAVVPPSSNLVYEVEMLDFVK</sequence>
<dbReference type="PROSITE" id="PS50059">
    <property type="entry name" value="FKBP_PPIASE"/>
    <property type="match status" value="3"/>
</dbReference>
<feature type="domain" description="PPIase FKBP-type" evidence="7">
    <location>
        <begin position="328"/>
        <end position="420"/>
    </location>
</feature>
<keyword evidence="3 5" id="KW-0697">Rotamase</keyword>
<organism evidence="8 9">
    <name type="scientific">Gossypium harknessii</name>
    <dbReference type="NCBI Taxonomy" id="34285"/>
    <lineage>
        <taxon>Eukaryota</taxon>
        <taxon>Viridiplantae</taxon>
        <taxon>Streptophyta</taxon>
        <taxon>Embryophyta</taxon>
        <taxon>Tracheophyta</taxon>
        <taxon>Spermatophyta</taxon>
        <taxon>Magnoliopsida</taxon>
        <taxon>eudicotyledons</taxon>
        <taxon>Gunneridae</taxon>
        <taxon>Pentapetalae</taxon>
        <taxon>rosids</taxon>
        <taxon>malvids</taxon>
        <taxon>Malvales</taxon>
        <taxon>Malvaceae</taxon>
        <taxon>Malvoideae</taxon>
        <taxon>Gossypium</taxon>
    </lineage>
</organism>
<dbReference type="Proteomes" id="UP000593560">
    <property type="component" value="Unassembled WGS sequence"/>
</dbReference>
<dbReference type="EMBL" id="JABFAD010000009">
    <property type="protein sequence ID" value="MBA0808217.1"/>
    <property type="molecule type" value="Genomic_DNA"/>
</dbReference>
<evidence type="ECO:0000256" key="2">
    <source>
        <dbReference type="ARBA" id="ARBA00013194"/>
    </source>
</evidence>
<dbReference type="AlphaFoldDB" id="A0A7J9HEF9"/>
<keyword evidence="4 5" id="KW-0413">Isomerase</keyword>
<evidence type="ECO:0000256" key="5">
    <source>
        <dbReference type="PROSITE-ProRule" id="PRU00277"/>
    </source>
</evidence>
<gene>
    <name evidence="8" type="ORF">Gohar_023974</name>
</gene>
<dbReference type="InterPro" id="IPR050689">
    <property type="entry name" value="FKBP-type_PPIase"/>
</dbReference>
<dbReference type="GO" id="GO:0003755">
    <property type="term" value="F:peptidyl-prolyl cis-trans isomerase activity"/>
    <property type="evidence" value="ECO:0007669"/>
    <property type="project" value="UniProtKB-KW"/>
</dbReference>
<proteinExistence type="predicted"/>
<dbReference type="SUPFAM" id="SSF54534">
    <property type="entry name" value="FKBP-like"/>
    <property type="match status" value="3"/>
</dbReference>
<evidence type="ECO:0000256" key="6">
    <source>
        <dbReference type="SAM" id="MobiDB-lite"/>
    </source>
</evidence>
<accession>A0A7J9HEF9</accession>
<feature type="compositionally biased region" description="Basic and acidic residues" evidence="6">
    <location>
        <begin position="1"/>
        <end position="10"/>
    </location>
</feature>
<evidence type="ECO:0000256" key="3">
    <source>
        <dbReference type="ARBA" id="ARBA00023110"/>
    </source>
</evidence>
<dbReference type="InterPro" id="IPR046357">
    <property type="entry name" value="PPIase_dom_sf"/>
</dbReference>
<dbReference type="PANTHER" id="PTHR10516">
    <property type="entry name" value="PEPTIDYL-PROLYL CIS-TRANS ISOMERASE"/>
    <property type="match status" value="1"/>
</dbReference>
<dbReference type="EC" id="5.2.1.8" evidence="2 5"/>
<evidence type="ECO:0000256" key="4">
    <source>
        <dbReference type="ARBA" id="ARBA00023235"/>
    </source>
</evidence>
<feature type="compositionally biased region" description="Acidic residues" evidence="6">
    <location>
        <begin position="15"/>
        <end position="29"/>
    </location>
</feature>
<evidence type="ECO:0000313" key="8">
    <source>
        <dbReference type="EMBL" id="MBA0808217.1"/>
    </source>
</evidence>
<name>A0A7J9HEF9_9ROSI</name>
<dbReference type="InterPro" id="IPR001179">
    <property type="entry name" value="PPIase_FKBP_dom"/>
</dbReference>
<dbReference type="OrthoDB" id="1902587at2759"/>
<feature type="region of interest" description="Disordered" evidence="6">
    <location>
        <begin position="1"/>
        <end position="42"/>
    </location>
</feature>
<evidence type="ECO:0000259" key="7">
    <source>
        <dbReference type="PROSITE" id="PS50059"/>
    </source>
</evidence>
<dbReference type="GO" id="GO:0005737">
    <property type="term" value="C:cytoplasm"/>
    <property type="evidence" value="ECO:0007669"/>
    <property type="project" value="TreeGrafter"/>
</dbReference>
<dbReference type="Pfam" id="PF00254">
    <property type="entry name" value="FKBP_C"/>
    <property type="match status" value="3"/>
</dbReference>
<evidence type="ECO:0000256" key="1">
    <source>
        <dbReference type="ARBA" id="ARBA00000971"/>
    </source>
</evidence>
<comment type="catalytic activity">
    <reaction evidence="1 5">
        <text>[protein]-peptidylproline (omega=180) = [protein]-peptidylproline (omega=0)</text>
        <dbReference type="Rhea" id="RHEA:16237"/>
        <dbReference type="Rhea" id="RHEA-COMP:10747"/>
        <dbReference type="Rhea" id="RHEA-COMP:10748"/>
        <dbReference type="ChEBI" id="CHEBI:83833"/>
        <dbReference type="ChEBI" id="CHEBI:83834"/>
        <dbReference type="EC" id="5.2.1.8"/>
    </reaction>
</comment>